<feature type="compositionally biased region" description="Low complexity" evidence="1">
    <location>
        <begin position="12"/>
        <end position="23"/>
    </location>
</feature>
<accession>A0A0H3ZVS3</accession>
<organism evidence="2">
    <name type="scientific">Vibrio sp. F12 FF_152</name>
    <dbReference type="NCBI Taxonomy" id="1652829"/>
    <lineage>
        <taxon>Bacteria</taxon>
        <taxon>Pseudomonadati</taxon>
        <taxon>Pseudomonadota</taxon>
        <taxon>Gammaproteobacteria</taxon>
        <taxon>Vibrionales</taxon>
        <taxon>Vibrionaceae</taxon>
        <taxon>Vibrio</taxon>
    </lineage>
</organism>
<reference evidence="2" key="1">
    <citation type="journal article" date="2015" name="MBio">
        <title>Eco-Evolutionary Dynamics of Episomes among Ecologically Cohesive Bacterial Populations.</title>
        <authorList>
            <person name="Xue H."/>
            <person name="Cordero O.X."/>
            <person name="Camas F.M."/>
            <person name="Trimble W."/>
            <person name="Meyer F."/>
            <person name="Guglielmini J."/>
            <person name="Rocha E.P."/>
            <person name="Polz M.F."/>
        </authorList>
    </citation>
    <scope>NUCLEOTIDE SEQUENCE</scope>
    <source>
        <strain evidence="2">F12 FF_152</strain>
    </source>
</reference>
<evidence type="ECO:0000313" key="2">
    <source>
        <dbReference type="EMBL" id="AKN40385.1"/>
    </source>
</evidence>
<evidence type="ECO:0000256" key="1">
    <source>
        <dbReference type="SAM" id="MobiDB-lite"/>
    </source>
</evidence>
<dbReference type="AlphaFoldDB" id="A0A0H3ZVS3"/>
<protein>
    <submittedName>
        <fullName evidence="2">Uncharacterized protein</fullName>
    </submittedName>
</protein>
<feature type="region of interest" description="Disordered" evidence="1">
    <location>
        <begin position="1"/>
        <end position="24"/>
    </location>
</feature>
<sequence length="37" mass="4021">MLDASQKEQQKSSNAGSTSSLGSPIMRLPWLRCLGIE</sequence>
<proteinExistence type="predicted"/>
<dbReference type="EMBL" id="KP795693">
    <property type="protein sequence ID" value="AKN40385.1"/>
    <property type="molecule type" value="Genomic_DNA"/>
</dbReference>
<feature type="compositionally biased region" description="Basic and acidic residues" evidence="1">
    <location>
        <begin position="1"/>
        <end position="10"/>
    </location>
</feature>
<name>A0A0H3ZVS3_9VIBR</name>